<protein>
    <submittedName>
        <fullName evidence="3">Predicted membrane protein</fullName>
    </submittedName>
</protein>
<sequence>MTSPASHRYPFLDTLRGFAIAGILVANIPDITSLWQDVDAPINLEPENIVPAFHTIITGRFIPIFMFLFGMSLVFIADSAIRRGRSPKVVLGRRLTAMLLFGVVHQILYSGEVLFLYALGGLLVLPLVLLAKKQVLLMLGLIAAIAAFAAGGGVPAIPGVVLLGAAAARYGIPARLEHADRRIAILAAVSALASAAALYWQWHNPGDPRFTTAGGVAGAIMAVLYILTLALLWQPPLRRLLRGMFEPLGRAAFTCYLTATPMMLAAGHMLDLPRSTNLWLVIAVAIAILVAQYCLLRVWFLRFSYGPLEWIWRRITWWGPTPQASHVHQTESRKLVSDN</sequence>
<evidence type="ECO:0000313" key="3">
    <source>
        <dbReference type="EMBL" id="STD09060.1"/>
    </source>
</evidence>
<feature type="transmembrane region" description="Helical" evidence="1">
    <location>
        <begin position="253"/>
        <end position="270"/>
    </location>
</feature>
<feature type="transmembrane region" description="Helical" evidence="1">
    <location>
        <begin position="183"/>
        <end position="202"/>
    </location>
</feature>
<evidence type="ECO:0000259" key="2">
    <source>
        <dbReference type="Pfam" id="PF04235"/>
    </source>
</evidence>
<evidence type="ECO:0000313" key="4">
    <source>
        <dbReference type="Proteomes" id="UP000254118"/>
    </source>
</evidence>
<feature type="transmembrane region" description="Helical" evidence="1">
    <location>
        <begin position="98"/>
        <end position="129"/>
    </location>
</feature>
<dbReference type="Pfam" id="PF04235">
    <property type="entry name" value="DUF418"/>
    <property type="match status" value="1"/>
</dbReference>
<evidence type="ECO:0000256" key="1">
    <source>
        <dbReference type="SAM" id="Phobius"/>
    </source>
</evidence>
<organism evidence="3 4">
    <name type="scientific">Dermatophilus congolensis</name>
    <dbReference type="NCBI Taxonomy" id="1863"/>
    <lineage>
        <taxon>Bacteria</taxon>
        <taxon>Bacillati</taxon>
        <taxon>Actinomycetota</taxon>
        <taxon>Actinomycetes</taxon>
        <taxon>Micrococcales</taxon>
        <taxon>Dermatophilaceae</taxon>
        <taxon>Dermatophilus</taxon>
    </lineage>
</organism>
<gene>
    <name evidence="3" type="ORF">NCTC7915_01127</name>
</gene>
<feature type="transmembrane region" description="Helical" evidence="1">
    <location>
        <begin position="52"/>
        <end position="77"/>
    </location>
</feature>
<dbReference type="AlphaFoldDB" id="A0AA46BN43"/>
<dbReference type="PANTHER" id="PTHR30590:SF3">
    <property type="entry name" value="HYPOTHETICAL MEMBRANE SPANNING PROTEIN"/>
    <property type="match status" value="1"/>
</dbReference>
<dbReference type="PANTHER" id="PTHR30590">
    <property type="entry name" value="INNER MEMBRANE PROTEIN"/>
    <property type="match status" value="1"/>
</dbReference>
<comment type="caution">
    <text evidence="3">The sequence shown here is derived from an EMBL/GenBank/DDBJ whole genome shotgun (WGS) entry which is preliminary data.</text>
</comment>
<dbReference type="EMBL" id="UFYA01000001">
    <property type="protein sequence ID" value="STD09060.1"/>
    <property type="molecule type" value="Genomic_DNA"/>
</dbReference>
<keyword evidence="1" id="KW-1133">Transmembrane helix</keyword>
<feature type="domain" description="DUF418" evidence="2">
    <location>
        <begin position="168"/>
        <end position="318"/>
    </location>
</feature>
<dbReference type="Proteomes" id="UP000254118">
    <property type="component" value="Unassembled WGS sequence"/>
</dbReference>
<dbReference type="InterPro" id="IPR052529">
    <property type="entry name" value="Bact_Transport_Assoc"/>
</dbReference>
<name>A0AA46BN43_9MICO</name>
<proteinExistence type="predicted"/>
<feature type="transmembrane region" description="Helical" evidence="1">
    <location>
        <begin position="135"/>
        <end position="163"/>
    </location>
</feature>
<feature type="transmembrane region" description="Helical" evidence="1">
    <location>
        <begin position="214"/>
        <end position="233"/>
    </location>
</feature>
<accession>A0AA46BN43</accession>
<keyword evidence="1" id="KW-0812">Transmembrane</keyword>
<dbReference type="RefSeq" id="WP_115030506.1">
    <property type="nucleotide sequence ID" value="NZ_UFYA01000001.1"/>
</dbReference>
<dbReference type="InterPro" id="IPR007349">
    <property type="entry name" value="DUF418"/>
</dbReference>
<feature type="transmembrane region" description="Helical" evidence="1">
    <location>
        <begin position="276"/>
        <end position="296"/>
    </location>
</feature>
<reference evidence="3 4" key="1">
    <citation type="submission" date="2018-06" db="EMBL/GenBank/DDBJ databases">
        <authorList>
            <consortium name="Pathogen Informatics"/>
            <person name="Doyle S."/>
        </authorList>
    </citation>
    <scope>NUCLEOTIDE SEQUENCE [LARGE SCALE GENOMIC DNA]</scope>
    <source>
        <strain evidence="3 4">NCTC7915</strain>
    </source>
</reference>
<keyword evidence="1" id="KW-0472">Membrane</keyword>